<name>A0AA87Z824_FICCA</name>
<protein>
    <submittedName>
        <fullName evidence="2">Uncharacterized protein</fullName>
    </submittedName>
</protein>
<feature type="compositionally biased region" description="Basic and acidic residues" evidence="1">
    <location>
        <begin position="81"/>
        <end position="90"/>
    </location>
</feature>
<keyword evidence="3" id="KW-1185">Reference proteome</keyword>
<feature type="compositionally biased region" description="Basic residues" evidence="1">
    <location>
        <begin position="67"/>
        <end position="80"/>
    </location>
</feature>
<evidence type="ECO:0000313" key="2">
    <source>
        <dbReference type="EMBL" id="GMN31338.1"/>
    </source>
</evidence>
<accession>A0AA87Z824</accession>
<evidence type="ECO:0000256" key="1">
    <source>
        <dbReference type="SAM" id="MobiDB-lite"/>
    </source>
</evidence>
<dbReference type="Proteomes" id="UP001187192">
    <property type="component" value="Unassembled WGS sequence"/>
</dbReference>
<feature type="region of interest" description="Disordered" evidence="1">
    <location>
        <begin position="1"/>
        <end position="20"/>
    </location>
</feature>
<proteinExistence type="predicted"/>
<dbReference type="AlphaFoldDB" id="A0AA87Z824"/>
<comment type="caution">
    <text evidence="2">The sequence shown here is derived from an EMBL/GenBank/DDBJ whole genome shotgun (WGS) entry which is preliminary data.</text>
</comment>
<feature type="region of interest" description="Disordered" evidence="1">
    <location>
        <begin position="56"/>
        <end position="112"/>
    </location>
</feature>
<dbReference type="EMBL" id="BTGU01001920">
    <property type="protein sequence ID" value="GMN31338.1"/>
    <property type="molecule type" value="Genomic_DNA"/>
</dbReference>
<gene>
    <name evidence="2" type="ORF">TIFTF001_041577</name>
</gene>
<reference evidence="2" key="1">
    <citation type="submission" date="2023-07" db="EMBL/GenBank/DDBJ databases">
        <title>draft genome sequence of fig (Ficus carica).</title>
        <authorList>
            <person name="Takahashi T."/>
            <person name="Nishimura K."/>
        </authorList>
    </citation>
    <scope>NUCLEOTIDE SEQUENCE</scope>
</reference>
<organism evidence="2 3">
    <name type="scientific">Ficus carica</name>
    <name type="common">Common fig</name>
    <dbReference type="NCBI Taxonomy" id="3494"/>
    <lineage>
        <taxon>Eukaryota</taxon>
        <taxon>Viridiplantae</taxon>
        <taxon>Streptophyta</taxon>
        <taxon>Embryophyta</taxon>
        <taxon>Tracheophyta</taxon>
        <taxon>Spermatophyta</taxon>
        <taxon>Magnoliopsida</taxon>
        <taxon>eudicotyledons</taxon>
        <taxon>Gunneridae</taxon>
        <taxon>Pentapetalae</taxon>
        <taxon>rosids</taxon>
        <taxon>fabids</taxon>
        <taxon>Rosales</taxon>
        <taxon>Moraceae</taxon>
        <taxon>Ficeae</taxon>
        <taxon>Ficus</taxon>
    </lineage>
</organism>
<evidence type="ECO:0000313" key="3">
    <source>
        <dbReference type="Proteomes" id="UP001187192"/>
    </source>
</evidence>
<sequence length="112" mass="13080">MFTNNNVHDKSKTKFKAGRPNHSMALRHVVLAERKLTTYVYAVDKYGSGLRKVGRYRRDGGVAGNGRMRKREGWRRRPRENKREGTGRIRERVRRRQGGQRHCWWAGKGDSG</sequence>